<protein>
    <submittedName>
        <fullName evidence="1">Uncharacterized protein</fullName>
    </submittedName>
</protein>
<reference evidence="1 2" key="1">
    <citation type="journal article" date="2012" name="J. Bacteriol.">
        <title>Genome sequence of cold-adapted Pseudomonas mandelii strain JR-1.</title>
        <authorList>
            <person name="Jang S.H."/>
            <person name="Kim J."/>
            <person name="Kim J."/>
            <person name="Hong S."/>
            <person name="Lee C."/>
        </authorList>
    </citation>
    <scope>NUCLEOTIDE SEQUENCE [LARGE SCALE GENOMIC DNA]</scope>
    <source>
        <strain evidence="1 2">JR-1</strain>
    </source>
</reference>
<sequence>MLPPGREAAPKLGKSFFQKYLASLFYDCCAAEREQAPSPQELR</sequence>
<dbReference type="KEGG" id="pman:OU5_4736"/>
<accession>A0A024EGY6</accession>
<dbReference type="HOGENOM" id="CLU_3238389_0_0_6"/>
<evidence type="ECO:0000313" key="2">
    <source>
        <dbReference type="Proteomes" id="UP000026913"/>
    </source>
</evidence>
<evidence type="ECO:0000313" key="1">
    <source>
        <dbReference type="EMBL" id="AHZ71815.1"/>
    </source>
</evidence>
<organism evidence="1 2">
    <name type="scientific">Pseudomonas mandelii JR-1</name>
    <dbReference type="NCBI Taxonomy" id="1147786"/>
    <lineage>
        <taxon>Bacteria</taxon>
        <taxon>Pseudomonadati</taxon>
        <taxon>Pseudomonadota</taxon>
        <taxon>Gammaproteobacteria</taxon>
        <taxon>Pseudomonadales</taxon>
        <taxon>Pseudomonadaceae</taxon>
        <taxon>Pseudomonas</taxon>
    </lineage>
</organism>
<name>A0A024EGY6_9PSED</name>
<gene>
    <name evidence="1" type="ORF">OU5_4736</name>
</gene>
<proteinExistence type="predicted"/>
<dbReference type="EMBL" id="CP005960">
    <property type="protein sequence ID" value="AHZ71815.1"/>
    <property type="molecule type" value="Genomic_DNA"/>
</dbReference>
<dbReference type="AlphaFoldDB" id="A0A024EGY6"/>
<dbReference type="Proteomes" id="UP000026913">
    <property type="component" value="Chromosome"/>
</dbReference>